<evidence type="ECO:0000313" key="2">
    <source>
        <dbReference type="Proteomes" id="UP000285326"/>
    </source>
</evidence>
<gene>
    <name evidence="1" type="ORF">GcM1_041002</name>
</gene>
<comment type="caution">
    <text evidence="1">The sequence shown here is derived from an EMBL/GenBank/DDBJ whole genome shotgun (WGS) entry which is preliminary data.</text>
</comment>
<evidence type="ECO:0000313" key="1">
    <source>
        <dbReference type="EMBL" id="RKF96007.1"/>
    </source>
</evidence>
<dbReference type="AlphaFoldDB" id="A0A420JCL8"/>
<name>A0A420JCL8_9PEZI</name>
<dbReference type="Proteomes" id="UP000285326">
    <property type="component" value="Unassembled WGS sequence"/>
</dbReference>
<feature type="non-terminal residue" evidence="1">
    <location>
        <position position="88"/>
    </location>
</feature>
<dbReference type="EMBL" id="MCBS01004154">
    <property type="protein sequence ID" value="RKF96007.1"/>
    <property type="molecule type" value="Genomic_DNA"/>
</dbReference>
<reference evidence="1 2" key="1">
    <citation type="journal article" date="2018" name="BMC Genomics">
        <title>Comparative genome analyses reveal sequence features reflecting distinct modes of host-adaptation between dicot and monocot powdery mildew.</title>
        <authorList>
            <person name="Wu Y."/>
            <person name="Ma X."/>
            <person name="Pan Z."/>
            <person name="Kale S.D."/>
            <person name="Song Y."/>
            <person name="King H."/>
            <person name="Zhang Q."/>
            <person name="Presley C."/>
            <person name="Deng X."/>
            <person name="Wei C.I."/>
            <person name="Xiao S."/>
        </authorList>
    </citation>
    <scope>NUCLEOTIDE SEQUENCE [LARGE SCALE GENOMIC DNA]</scope>
    <source>
        <strain evidence="1">UMSG1</strain>
    </source>
</reference>
<protein>
    <submittedName>
        <fullName evidence="1">Uncharacterized protein</fullName>
    </submittedName>
</protein>
<organism evidence="1 2">
    <name type="scientific">Golovinomyces cichoracearum</name>
    <dbReference type="NCBI Taxonomy" id="62708"/>
    <lineage>
        <taxon>Eukaryota</taxon>
        <taxon>Fungi</taxon>
        <taxon>Dikarya</taxon>
        <taxon>Ascomycota</taxon>
        <taxon>Pezizomycotina</taxon>
        <taxon>Leotiomycetes</taxon>
        <taxon>Erysiphales</taxon>
        <taxon>Erysiphaceae</taxon>
        <taxon>Golovinomyces</taxon>
    </lineage>
</organism>
<sequence length="88" mass="9672">MANILQDQDISMEREPSSLFVSLPPKLRSRDYLIYSPGVLSEATKSNPTRVADIFATTQNLPVLFSSLDTPIASPSPNLLSRPTSPRI</sequence>
<proteinExistence type="predicted"/>
<accession>A0A420JCL8</accession>